<dbReference type="InterPro" id="IPR036322">
    <property type="entry name" value="WD40_repeat_dom_sf"/>
</dbReference>
<protein>
    <submittedName>
        <fullName evidence="1">Uncharacterized protein</fullName>
    </submittedName>
</protein>
<proteinExistence type="predicted"/>
<dbReference type="Proteomes" id="UP000009168">
    <property type="component" value="Unassembled WGS sequence"/>
</dbReference>
<accession>I7MK77</accession>
<evidence type="ECO:0000313" key="2">
    <source>
        <dbReference type="Proteomes" id="UP000009168"/>
    </source>
</evidence>
<organism evidence="1 2">
    <name type="scientific">Tetrahymena thermophila (strain SB210)</name>
    <dbReference type="NCBI Taxonomy" id="312017"/>
    <lineage>
        <taxon>Eukaryota</taxon>
        <taxon>Sar</taxon>
        <taxon>Alveolata</taxon>
        <taxon>Ciliophora</taxon>
        <taxon>Intramacronucleata</taxon>
        <taxon>Oligohymenophorea</taxon>
        <taxon>Hymenostomatida</taxon>
        <taxon>Tetrahymenina</taxon>
        <taxon>Tetrahymenidae</taxon>
        <taxon>Tetrahymena</taxon>
    </lineage>
</organism>
<gene>
    <name evidence="1" type="ORF">TTHERM_00440570</name>
</gene>
<dbReference type="HOGENOM" id="CLU_712703_0_0_1"/>
<evidence type="ECO:0000313" key="1">
    <source>
        <dbReference type="EMBL" id="EAR97606.1"/>
    </source>
</evidence>
<dbReference type="AlphaFoldDB" id="I7MK77"/>
<dbReference type="KEGG" id="tet:TTHERM_00440570"/>
<dbReference type="EMBL" id="GG662663">
    <property type="protein sequence ID" value="EAR97606.1"/>
    <property type="molecule type" value="Genomic_DNA"/>
</dbReference>
<keyword evidence="2" id="KW-1185">Reference proteome</keyword>
<reference evidence="2" key="1">
    <citation type="journal article" date="2006" name="PLoS Biol.">
        <title>Macronuclear genome sequence of the ciliate Tetrahymena thermophila, a model eukaryote.</title>
        <authorList>
            <person name="Eisen J.A."/>
            <person name="Coyne R.S."/>
            <person name="Wu M."/>
            <person name="Wu D."/>
            <person name="Thiagarajan M."/>
            <person name="Wortman J.R."/>
            <person name="Badger J.H."/>
            <person name="Ren Q."/>
            <person name="Amedeo P."/>
            <person name="Jones K.M."/>
            <person name="Tallon L.J."/>
            <person name="Delcher A.L."/>
            <person name="Salzberg S.L."/>
            <person name="Silva J.C."/>
            <person name="Haas B.J."/>
            <person name="Majoros W.H."/>
            <person name="Farzad M."/>
            <person name="Carlton J.M."/>
            <person name="Smith R.K. Jr."/>
            <person name="Garg J."/>
            <person name="Pearlman R.E."/>
            <person name="Karrer K.M."/>
            <person name="Sun L."/>
            <person name="Manning G."/>
            <person name="Elde N.C."/>
            <person name="Turkewitz A.P."/>
            <person name="Asai D.J."/>
            <person name="Wilkes D.E."/>
            <person name="Wang Y."/>
            <person name="Cai H."/>
            <person name="Collins K."/>
            <person name="Stewart B.A."/>
            <person name="Lee S.R."/>
            <person name="Wilamowska K."/>
            <person name="Weinberg Z."/>
            <person name="Ruzzo W.L."/>
            <person name="Wloga D."/>
            <person name="Gaertig J."/>
            <person name="Frankel J."/>
            <person name="Tsao C.-C."/>
            <person name="Gorovsky M.A."/>
            <person name="Keeling P.J."/>
            <person name="Waller R.F."/>
            <person name="Patron N.J."/>
            <person name="Cherry J.M."/>
            <person name="Stover N.A."/>
            <person name="Krieger C.J."/>
            <person name="del Toro C."/>
            <person name="Ryder H.F."/>
            <person name="Williamson S.C."/>
            <person name="Barbeau R.A."/>
            <person name="Hamilton E.P."/>
            <person name="Orias E."/>
        </authorList>
    </citation>
    <scope>NUCLEOTIDE SEQUENCE [LARGE SCALE GENOMIC DNA]</scope>
    <source>
        <strain evidence="2">SB210</strain>
    </source>
</reference>
<name>I7MK77_TETTS</name>
<dbReference type="RefSeq" id="XP_001017851.1">
    <property type="nucleotide sequence ID" value="XM_001017851.2"/>
</dbReference>
<dbReference type="InParanoid" id="I7MK77"/>
<dbReference type="SUPFAM" id="SSF50978">
    <property type="entry name" value="WD40 repeat-like"/>
    <property type="match status" value="1"/>
</dbReference>
<sequence length="388" mass="44876">MQQQNNICLQHKKQLLFICMDPLCKNIELCSCCVNTNHLSHKKQLFIGFNQSIQKQNQEIQNEVSQVSPSFLSDEINEILSSQQGISFDYEKFENKFNGSASYIRANEQSCIFKDKVTINSIGQLIISEKNVYDIPNKQKISLKLNAFQSCSLIQQLPDDILVTITNRNLLTIYDSADISNLITLKNVYIPLSKSQVTFGNDDLLAYPSYNSIYIINWRSGSLITQIVTKASPIKKIQFMFNAQYISITYKEYKKAPDIHFEIYLVKTQKLVFKTKYSNKLLSIHETDIDQFVVTIGNDIFIYKCFSLQNFIADCKSIYHQNRIGKQQLFILADSQIQILNTNSLERYSIKTMKNLKKWEVIGCFYTQEGEVLILSQNIKQLELQFVI</sequence>
<dbReference type="GeneID" id="7823712"/>